<dbReference type="Pfam" id="PF01119">
    <property type="entry name" value="DNA_mis_repair"/>
    <property type="match status" value="1"/>
</dbReference>
<feature type="region of interest" description="Disordered" evidence="6">
    <location>
        <begin position="398"/>
        <end position="418"/>
    </location>
</feature>
<dbReference type="EMBL" id="OVEO01000015">
    <property type="protein sequence ID" value="SPR00804.1"/>
    <property type="molecule type" value="Genomic_DNA"/>
</dbReference>
<dbReference type="GO" id="GO:0006298">
    <property type="term" value="P:mismatch repair"/>
    <property type="evidence" value="ECO:0007669"/>
    <property type="project" value="InterPro"/>
</dbReference>
<comment type="subcellular location">
    <subcellularLocation>
        <location evidence="1">Nucleus</location>
    </subcellularLocation>
</comment>
<evidence type="ECO:0000256" key="4">
    <source>
        <dbReference type="ARBA" id="ARBA00023204"/>
    </source>
</evidence>
<gene>
    <name evidence="8" type="ORF">PBRA_006782</name>
    <name evidence="9" type="ORF">PLBR_LOCUS8019</name>
</gene>
<dbReference type="Gene3D" id="3.30.565.10">
    <property type="entry name" value="Histidine kinase-like ATPase, C-terminal domain"/>
    <property type="match status" value="1"/>
</dbReference>
<evidence type="ECO:0000259" key="7">
    <source>
        <dbReference type="SMART" id="SM01340"/>
    </source>
</evidence>
<keyword evidence="10" id="KW-1185">Reference proteome</keyword>
<evidence type="ECO:0000256" key="5">
    <source>
        <dbReference type="ARBA" id="ARBA00023242"/>
    </source>
</evidence>
<proteinExistence type="inferred from homology"/>
<dbReference type="PROSITE" id="PS00058">
    <property type="entry name" value="DNA_MISMATCH_REPAIR_1"/>
    <property type="match status" value="1"/>
</dbReference>
<dbReference type="SUPFAM" id="SSF54211">
    <property type="entry name" value="Ribosomal protein S5 domain 2-like"/>
    <property type="match status" value="1"/>
</dbReference>
<dbReference type="InterPro" id="IPR020568">
    <property type="entry name" value="Ribosomal_Su5_D2-typ_SF"/>
</dbReference>
<keyword evidence="4" id="KW-0234">DNA repair</keyword>
<evidence type="ECO:0000313" key="9">
    <source>
        <dbReference type="EMBL" id="SPR00804.1"/>
    </source>
</evidence>
<keyword evidence="9" id="KW-0496">Mitochondrion</keyword>
<protein>
    <recommendedName>
        <fullName evidence="7">DNA mismatch repair protein S5 domain-containing protein</fullName>
    </recommendedName>
</protein>
<dbReference type="GO" id="GO:0016887">
    <property type="term" value="F:ATP hydrolysis activity"/>
    <property type="evidence" value="ECO:0007669"/>
    <property type="project" value="InterPro"/>
</dbReference>
<dbReference type="STRING" id="37360.A0A0G4ITN4"/>
<dbReference type="SMART" id="SM01340">
    <property type="entry name" value="DNA_mis_repair"/>
    <property type="match status" value="1"/>
</dbReference>
<keyword evidence="5" id="KW-0539">Nucleus</keyword>
<dbReference type="InterPro" id="IPR002099">
    <property type="entry name" value="MutL/Mlh/PMS"/>
</dbReference>
<dbReference type="SUPFAM" id="SSF55874">
    <property type="entry name" value="ATPase domain of HSP90 chaperone/DNA topoisomerase II/histidine kinase"/>
    <property type="match status" value="1"/>
</dbReference>
<dbReference type="InterPro" id="IPR013507">
    <property type="entry name" value="DNA_mismatch_S5_2-like"/>
</dbReference>
<dbReference type="InterPro" id="IPR032189">
    <property type="entry name" value="Mlh1_C"/>
</dbReference>
<dbReference type="OrthoDB" id="10263226at2759"/>
<organism evidence="8 10">
    <name type="scientific">Plasmodiophora brassicae</name>
    <name type="common">Clubroot disease agent</name>
    <dbReference type="NCBI Taxonomy" id="37360"/>
    <lineage>
        <taxon>Eukaryota</taxon>
        <taxon>Sar</taxon>
        <taxon>Rhizaria</taxon>
        <taxon>Endomyxa</taxon>
        <taxon>Phytomyxea</taxon>
        <taxon>Plasmodiophorida</taxon>
        <taxon>Plasmodiophoridae</taxon>
        <taxon>Plasmodiophora</taxon>
    </lineage>
</organism>
<geneLocation type="mitochondrion" evidence="9"/>
<dbReference type="GO" id="GO:0005524">
    <property type="term" value="F:ATP binding"/>
    <property type="evidence" value="ECO:0007669"/>
    <property type="project" value="InterPro"/>
</dbReference>
<dbReference type="EMBL" id="CDSF01000086">
    <property type="protein sequence ID" value="CEO98668.1"/>
    <property type="molecule type" value="Genomic_DNA"/>
</dbReference>
<dbReference type="PANTHER" id="PTHR10073:SF12">
    <property type="entry name" value="DNA MISMATCH REPAIR PROTEIN MLH1"/>
    <property type="match status" value="1"/>
</dbReference>
<dbReference type="Pfam" id="PF13589">
    <property type="entry name" value="HATPase_c_3"/>
    <property type="match status" value="1"/>
</dbReference>
<evidence type="ECO:0000256" key="1">
    <source>
        <dbReference type="ARBA" id="ARBA00004123"/>
    </source>
</evidence>
<dbReference type="InterPro" id="IPR038973">
    <property type="entry name" value="MutL/Mlh/Pms-like"/>
</dbReference>
<reference evidence="9 11" key="2">
    <citation type="submission" date="2018-03" db="EMBL/GenBank/DDBJ databases">
        <authorList>
            <person name="Fogelqvist J."/>
        </authorList>
    </citation>
    <scope>NUCLEOTIDE SEQUENCE [LARGE SCALE GENOMIC DNA]</scope>
</reference>
<dbReference type="CDD" id="cd16926">
    <property type="entry name" value="HATPase_MutL-MLH-PMS-like"/>
    <property type="match status" value="1"/>
</dbReference>
<dbReference type="GO" id="GO:0030983">
    <property type="term" value="F:mismatched DNA binding"/>
    <property type="evidence" value="ECO:0007669"/>
    <property type="project" value="InterPro"/>
</dbReference>
<accession>A0A0G4ITN4</accession>
<dbReference type="GO" id="GO:0140664">
    <property type="term" value="F:ATP-dependent DNA damage sensor activity"/>
    <property type="evidence" value="ECO:0007669"/>
    <property type="project" value="InterPro"/>
</dbReference>
<evidence type="ECO:0000256" key="2">
    <source>
        <dbReference type="ARBA" id="ARBA00006082"/>
    </source>
</evidence>
<evidence type="ECO:0000313" key="10">
    <source>
        <dbReference type="Proteomes" id="UP000039324"/>
    </source>
</evidence>
<dbReference type="FunFam" id="3.30.565.10:FF:000079">
    <property type="entry name" value="DNA mismatch repair protein MLH"/>
    <property type="match status" value="1"/>
</dbReference>
<keyword evidence="3" id="KW-0227">DNA damage</keyword>
<dbReference type="InterPro" id="IPR036890">
    <property type="entry name" value="HATPase_C_sf"/>
</dbReference>
<feature type="domain" description="DNA mismatch repair protein S5" evidence="7">
    <location>
        <begin position="219"/>
        <end position="340"/>
    </location>
</feature>
<dbReference type="PANTHER" id="PTHR10073">
    <property type="entry name" value="DNA MISMATCH REPAIR PROTEIN MLH, PMS, MUTL"/>
    <property type="match status" value="1"/>
</dbReference>
<dbReference type="Proteomes" id="UP000290189">
    <property type="component" value="Unassembled WGS sequence"/>
</dbReference>
<evidence type="ECO:0000256" key="6">
    <source>
        <dbReference type="SAM" id="MobiDB-lite"/>
    </source>
</evidence>
<evidence type="ECO:0000313" key="8">
    <source>
        <dbReference type="EMBL" id="CEO98668.1"/>
    </source>
</evidence>
<dbReference type="GO" id="GO:0032389">
    <property type="term" value="C:MutLalpha complex"/>
    <property type="evidence" value="ECO:0007669"/>
    <property type="project" value="TreeGrafter"/>
</dbReference>
<dbReference type="Gene3D" id="3.30.230.10">
    <property type="match status" value="1"/>
</dbReference>
<sequence length="672" mass="74332">MADGGREPARIQRLAPTVVNRIAAGEVIQRPSAAIKELLENSIDAGATRITITVAQAGLKYLSITDNGSGISADDFPIVCERFTTSKMREYKDLESIATFGFRGEALASISHVAHLSITSMTASSTCAYKASFLDGRLVDVPQPCAGVRGTQIVVEDLFYNIPMRLKSLKNVADEYNRCVTVVSHYATHYCDVSFTLKKQGKAKADVHTSGRGSRTDVIRLLHGQSIARELLAVDASDTNATFSVSMNALISNANFSMKSLTVILFINRRLVECSSIRKVLESVYSAILPKGAHPFAYMDIRLPSDTVDVNVHPTKREVGFLHEAEICEQLERWLQERLGQANSSRTYAVQVIDSSNLQTCVAQQIVRKAGEAPSKSIRTDYLNPAGRLSAYMSQPAMQTLSNSQTQNRDSASSQSSQELNLTSIANLIAEVEGEKSEQLAPIFSQHVFVGCVDDEFALIQHGTKLFLVNVPTLTNSLVYERCLRCFGQHKQFRLQSREPVSIYSLCRIALDDPSSGWTPEDGDKNDIAIQITELLVSKRAMLKEYFSIVMSKSGDIVALPQIIPRYVPPLAMLPMFLLRCGSEVDWASEQRCFMTLSQELAFFYQVHPGMYTTTAAQSSESGDGPTLQWTIEHILFPAMRQAFSPPERHMSNGAVVQIASCENLYRIFERC</sequence>
<evidence type="ECO:0000313" key="11">
    <source>
        <dbReference type="Proteomes" id="UP000290189"/>
    </source>
</evidence>
<evidence type="ECO:0000256" key="3">
    <source>
        <dbReference type="ARBA" id="ARBA00022763"/>
    </source>
</evidence>
<dbReference type="Pfam" id="PF16413">
    <property type="entry name" value="Mlh1_C"/>
    <property type="match status" value="1"/>
</dbReference>
<reference evidence="8 10" key="1">
    <citation type="submission" date="2015-02" db="EMBL/GenBank/DDBJ databases">
        <authorList>
            <person name="Chooi Y.-H."/>
        </authorList>
    </citation>
    <scope>NUCLEOTIDE SEQUENCE [LARGE SCALE GENOMIC DNA]</scope>
    <source>
        <strain evidence="8">E3</strain>
    </source>
</reference>
<dbReference type="FunFam" id="3.30.230.10:FF:000014">
    <property type="entry name" value="DNA mismatch repair protein Mlh1"/>
    <property type="match status" value="1"/>
</dbReference>
<comment type="similarity">
    <text evidence="2">Belongs to the DNA mismatch repair MutL/HexB family.</text>
</comment>
<dbReference type="Proteomes" id="UP000039324">
    <property type="component" value="Unassembled WGS sequence"/>
</dbReference>
<name>A0A0G4ITN4_PLABS</name>
<dbReference type="InterPro" id="IPR014762">
    <property type="entry name" value="DNA_mismatch_repair_CS"/>
</dbReference>
<dbReference type="InterPro" id="IPR014721">
    <property type="entry name" value="Ribsml_uS5_D2-typ_fold_subgr"/>
</dbReference>
<dbReference type="NCBIfam" id="TIGR00585">
    <property type="entry name" value="mutl"/>
    <property type="match status" value="1"/>
</dbReference>
<dbReference type="AlphaFoldDB" id="A0A0G4ITN4"/>
<dbReference type="OMA" id="ANYHVKK"/>